<dbReference type="PANTHER" id="PTHR34777:SF1">
    <property type="entry name" value="VQ MOTIF-CONTAINING PROTEIN 10"/>
    <property type="match status" value="1"/>
</dbReference>
<dbReference type="Pfam" id="PF05678">
    <property type="entry name" value="VQ"/>
    <property type="match status" value="1"/>
</dbReference>
<organism evidence="3 4">
    <name type="scientific">Spirodela intermedia</name>
    <name type="common">Intermediate duckweed</name>
    <dbReference type="NCBI Taxonomy" id="51605"/>
    <lineage>
        <taxon>Eukaryota</taxon>
        <taxon>Viridiplantae</taxon>
        <taxon>Streptophyta</taxon>
        <taxon>Embryophyta</taxon>
        <taxon>Tracheophyta</taxon>
        <taxon>Spermatophyta</taxon>
        <taxon>Magnoliopsida</taxon>
        <taxon>Liliopsida</taxon>
        <taxon>Araceae</taxon>
        <taxon>Lemnoideae</taxon>
        <taxon>Spirodela</taxon>
    </lineage>
</organism>
<dbReference type="InterPro" id="IPR039608">
    <property type="entry name" value="VQ_1/10"/>
</dbReference>
<evidence type="ECO:0000313" key="3">
    <source>
        <dbReference type="EMBL" id="CAA7397423.1"/>
    </source>
</evidence>
<dbReference type="PANTHER" id="PTHR34777">
    <property type="entry name" value="VQ MOTIF-CONTAINING PROTEIN 10"/>
    <property type="match status" value="1"/>
</dbReference>
<evidence type="ECO:0000313" key="4">
    <source>
        <dbReference type="Proteomes" id="UP000663760"/>
    </source>
</evidence>
<dbReference type="OrthoDB" id="691083at2759"/>
<dbReference type="EMBL" id="LR746269">
    <property type="protein sequence ID" value="CAA7397423.1"/>
    <property type="molecule type" value="Genomic_DNA"/>
</dbReference>
<proteinExistence type="predicted"/>
<gene>
    <name evidence="3" type="ORF">SI8410_06008088</name>
</gene>
<evidence type="ECO:0000259" key="2">
    <source>
        <dbReference type="Pfam" id="PF05678"/>
    </source>
</evidence>
<protein>
    <recommendedName>
        <fullName evidence="2">VQ domain-containing protein</fullName>
    </recommendedName>
</protein>
<dbReference type="Proteomes" id="UP000663760">
    <property type="component" value="Chromosome 6"/>
</dbReference>
<feature type="compositionally biased region" description="Gly residues" evidence="1">
    <location>
        <begin position="46"/>
        <end position="55"/>
    </location>
</feature>
<dbReference type="InterPro" id="IPR008889">
    <property type="entry name" value="VQ"/>
</dbReference>
<keyword evidence="4" id="KW-1185">Reference proteome</keyword>
<name>A0A7I8KI29_SPIIN</name>
<accession>A0A7I8KI29</accession>
<dbReference type="AlphaFoldDB" id="A0A7I8KI29"/>
<evidence type="ECO:0000256" key="1">
    <source>
        <dbReference type="SAM" id="MobiDB-lite"/>
    </source>
</evidence>
<feature type="domain" description="VQ" evidence="2">
    <location>
        <begin position="23"/>
        <end position="45"/>
    </location>
</feature>
<feature type="region of interest" description="Disordered" evidence="1">
    <location>
        <begin position="44"/>
        <end position="75"/>
    </location>
</feature>
<sequence>MQRRPGETGKMGSGGGDQVKVKIIVTQFMTTDAAQFKSVVQTLTGNGVGGGGGGDPATSPPPALPEGVQRRDAGC</sequence>
<reference evidence="3" key="1">
    <citation type="submission" date="2020-02" db="EMBL/GenBank/DDBJ databases">
        <authorList>
            <person name="Scholz U."/>
            <person name="Mascher M."/>
            <person name="Fiebig A."/>
        </authorList>
    </citation>
    <scope>NUCLEOTIDE SEQUENCE</scope>
</reference>